<evidence type="ECO:0000256" key="2">
    <source>
        <dbReference type="ARBA" id="ARBA00004496"/>
    </source>
</evidence>
<dbReference type="PANTHER" id="PTHR11127:SF2">
    <property type="entry name" value="LARGE RIBOSOMAL SUBUNIT PROTEIN EL14"/>
    <property type="match status" value="1"/>
</dbReference>
<dbReference type="GO" id="GO:0006412">
    <property type="term" value="P:translation"/>
    <property type="evidence" value="ECO:0007669"/>
    <property type="project" value="InterPro"/>
</dbReference>
<evidence type="ECO:0000256" key="1">
    <source>
        <dbReference type="ARBA" id="ARBA00004021"/>
    </source>
</evidence>
<feature type="domain" description="Large ribosomal subunit protein eL14" evidence="8">
    <location>
        <begin position="57"/>
        <end position="132"/>
    </location>
</feature>
<evidence type="ECO:0000259" key="8">
    <source>
        <dbReference type="Pfam" id="PF01929"/>
    </source>
</evidence>
<dbReference type="InterPro" id="IPR008991">
    <property type="entry name" value="Translation_prot_SH3-like_sf"/>
</dbReference>
<comment type="subcellular location">
    <subcellularLocation>
        <location evidence="2">Cytoplasm</location>
    </subcellularLocation>
</comment>
<evidence type="ECO:0000313" key="10">
    <source>
        <dbReference type="Proteomes" id="UP000886523"/>
    </source>
</evidence>
<reference evidence="9" key="1">
    <citation type="journal article" date="2020" name="Nat. Commun.">
        <title>Large-scale genome sequencing of mycorrhizal fungi provides insights into the early evolution of symbiotic traits.</title>
        <authorList>
            <person name="Miyauchi S."/>
            <person name="Kiss E."/>
            <person name="Kuo A."/>
            <person name="Drula E."/>
            <person name="Kohler A."/>
            <person name="Sanchez-Garcia M."/>
            <person name="Morin E."/>
            <person name="Andreopoulos B."/>
            <person name="Barry K.W."/>
            <person name="Bonito G."/>
            <person name="Buee M."/>
            <person name="Carver A."/>
            <person name="Chen C."/>
            <person name="Cichocki N."/>
            <person name="Clum A."/>
            <person name="Culley D."/>
            <person name="Crous P.W."/>
            <person name="Fauchery L."/>
            <person name="Girlanda M."/>
            <person name="Hayes R.D."/>
            <person name="Keri Z."/>
            <person name="LaButti K."/>
            <person name="Lipzen A."/>
            <person name="Lombard V."/>
            <person name="Magnuson J."/>
            <person name="Maillard F."/>
            <person name="Murat C."/>
            <person name="Nolan M."/>
            <person name="Ohm R.A."/>
            <person name="Pangilinan J."/>
            <person name="Pereira M.F."/>
            <person name="Perotto S."/>
            <person name="Peter M."/>
            <person name="Pfister S."/>
            <person name="Riley R."/>
            <person name="Sitrit Y."/>
            <person name="Stielow J.B."/>
            <person name="Szollosi G."/>
            <person name="Zifcakova L."/>
            <person name="Stursova M."/>
            <person name="Spatafora J.W."/>
            <person name="Tedersoo L."/>
            <person name="Vaario L.M."/>
            <person name="Yamada A."/>
            <person name="Yan M."/>
            <person name="Wang P."/>
            <person name="Xu J."/>
            <person name="Bruns T."/>
            <person name="Baldrian P."/>
            <person name="Vilgalys R."/>
            <person name="Dunand C."/>
            <person name="Henrissat B."/>
            <person name="Grigoriev I.V."/>
            <person name="Hibbett D."/>
            <person name="Nagy L.G."/>
            <person name="Martin F.M."/>
        </authorList>
    </citation>
    <scope>NUCLEOTIDE SEQUENCE</scope>
    <source>
        <strain evidence="9">UP504</strain>
    </source>
</reference>
<dbReference type="Proteomes" id="UP000886523">
    <property type="component" value="Unassembled WGS sequence"/>
</dbReference>
<dbReference type="SUPFAM" id="SSF50104">
    <property type="entry name" value="Translation proteins SH3-like domain"/>
    <property type="match status" value="1"/>
</dbReference>
<accession>A0A9P6B4S5</accession>
<keyword evidence="6" id="KW-0687">Ribonucleoprotein</keyword>
<protein>
    <recommendedName>
        <fullName evidence="11">60S ribosomal protein L14</fullName>
    </recommendedName>
</protein>
<dbReference type="CDD" id="cd23702">
    <property type="entry name" value="eL14"/>
    <property type="match status" value="1"/>
</dbReference>
<evidence type="ECO:0000256" key="6">
    <source>
        <dbReference type="ARBA" id="ARBA00023274"/>
    </source>
</evidence>
<dbReference type="GO" id="GO:0022625">
    <property type="term" value="C:cytosolic large ribosomal subunit"/>
    <property type="evidence" value="ECO:0007669"/>
    <property type="project" value="TreeGrafter"/>
</dbReference>
<dbReference type="InterPro" id="IPR002784">
    <property type="entry name" value="Ribosomal_eL14_dom"/>
</dbReference>
<keyword evidence="5" id="KW-0689">Ribosomal protein</keyword>
<evidence type="ECO:0000256" key="5">
    <source>
        <dbReference type="ARBA" id="ARBA00022980"/>
    </source>
</evidence>
<comment type="caution">
    <text evidence="9">The sequence shown here is derived from an EMBL/GenBank/DDBJ whole genome shotgun (WGS) entry which is preliminary data.</text>
</comment>
<organism evidence="9 10">
    <name type="scientific">Hydnum rufescens UP504</name>
    <dbReference type="NCBI Taxonomy" id="1448309"/>
    <lineage>
        <taxon>Eukaryota</taxon>
        <taxon>Fungi</taxon>
        <taxon>Dikarya</taxon>
        <taxon>Basidiomycota</taxon>
        <taxon>Agaricomycotina</taxon>
        <taxon>Agaricomycetes</taxon>
        <taxon>Cantharellales</taxon>
        <taxon>Hydnaceae</taxon>
        <taxon>Hydnum</taxon>
    </lineage>
</organism>
<dbReference type="EMBL" id="MU128933">
    <property type="protein sequence ID" value="KAF9517302.1"/>
    <property type="molecule type" value="Genomic_DNA"/>
</dbReference>
<dbReference type="Gene3D" id="6.10.250.2270">
    <property type="match status" value="1"/>
</dbReference>
<dbReference type="GO" id="GO:0003735">
    <property type="term" value="F:structural constituent of ribosome"/>
    <property type="evidence" value="ECO:0007669"/>
    <property type="project" value="InterPro"/>
</dbReference>
<name>A0A9P6B4S5_9AGAM</name>
<dbReference type="AlphaFoldDB" id="A0A9P6B4S5"/>
<feature type="domain" description="KOW" evidence="7">
    <location>
        <begin position="20"/>
        <end position="50"/>
    </location>
</feature>
<dbReference type="GO" id="GO:0003723">
    <property type="term" value="F:RNA binding"/>
    <property type="evidence" value="ECO:0007669"/>
    <property type="project" value="InterPro"/>
</dbReference>
<dbReference type="OrthoDB" id="1875589at2759"/>
<evidence type="ECO:0000313" key="9">
    <source>
        <dbReference type="EMBL" id="KAF9517302.1"/>
    </source>
</evidence>
<dbReference type="Pfam" id="PF01929">
    <property type="entry name" value="Ribosomal_L14e"/>
    <property type="match status" value="1"/>
</dbReference>
<keyword evidence="10" id="KW-1185">Reference proteome</keyword>
<dbReference type="InterPro" id="IPR014722">
    <property type="entry name" value="Rib_uL2_dom2"/>
</dbReference>
<dbReference type="PANTHER" id="PTHR11127">
    <property type="entry name" value="60S RIBOSOMAL PROTEIN L14"/>
    <property type="match status" value="1"/>
</dbReference>
<gene>
    <name evidence="9" type="ORF">BS47DRAFT_556524</name>
</gene>
<dbReference type="Pfam" id="PF00467">
    <property type="entry name" value="KOW"/>
    <property type="match status" value="1"/>
</dbReference>
<dbReference type="GO" id="GO:0042273">
    <property type="term" value="P:ribosomal large subunit biogenesis"/>
    <property type="evidence" value="ECO:0007669"/>
    <property type="project" value="TreeGrafter"/>
</dbReference>
<dbReference type="Gene3D" id="2.30.30.30">
    <property type="match status" value="1"/>
</dbReference>
<sequence>MSKSNSISQVPSNFDRFVEVGRVVLVQDGPYAGKIAAIAEIIDHNRAIIDGPSTGVPRQAFAFRHLVLTSLVVPNLPRNAGTGVVRKQFDASGVAAKWSNSSWAKKREAIQKRRKTTDFERFNVFLQKRARRDLVRKAVKKAKA</sequence>
<comment type="function">
    <text evidence="1">Component of the ribosome, a large ribonucleoprotein complex responsible for the synthesis of proteins in the cell. The small ribosomal subunit (SSU) binds messenger RNAs (mRNAs) and translates the encoded message by selecting cognate aminoacyl-transfer RNA (tRNA) molecules. The large subunit (LSU) contains the ribosomal catalytic site termed the peptidyl transferase center (PTC), which catalyzes the formation of peptide bonds, thereby polymerizing the amino acids delivered by tRNAs into a polypeptide chain. The nascent polypeptides leave the ribosome through a tunnel in the LSU and interact with protein factors that function in enzymatic processing, targeting, and the membrane insertion of nascent chains at the exit of the ribosomal tunnel.</text>
</comment>
<dbReference type="FunFam" id="2.30.30.30:FF:000030">
    <property type="entry name" value="60S ribosomal protein L14"/>
    <property type="match status" value="1"/>
</dbReference>
<evidence type="ECO:0008006" key="11">
    <source>
        <dbReference type="Google" id="ProtNLM"/>
    </source>
</evidence>
<dbReference type="InterPro" id="IPR005824">
    <property type="entry name" value="KOW"/>
</dbReference>
<comment type="similarity">
    <text evidence="3">Belongs to the eukaryotic ribosomal protein eL14 family.</text>
</comment>
<dbReference type="InterPro" id="IPR039660">
    <property type="entry name" value="Ribosomal_eL14"/>
</dbReference>
<evidence type="ECO:0000256" key="3">
    <source>
        <dbReference type="ARBA" id="ARBA00006592"/>
    </source>
</evidence>
<keyword evidence="4" id="KW-0963">Cytoplasm</keyword>
<evidence type="ECO:0000256" key="4">
    <source>
        <dbReference type="ARBA" id="ARBA00022490"/>
    </source>
</evidence>
<proteinExistence type="inferred from homology"/>
<evidence type="ECO:0000259" key="7">
    <source>
        <dbReference type="Pfam" id="PF00467"/>
    </source>
</evidence>